<dbReference type="SUPFAM" id="SSF48452">
    <property type="entry name" value="TPR-like"/>
    <property type="match status" value="2"/>
</dbReference>
<name>A0A1M5R7E7_9BRAD</name>
<dbReference type="RefSeq" id="WP_079602974.1">
    <property type="nucleotide sequence ID" value="NZ_LT670817.1"/>
</dbReference>
<dbReference type="AlphaFoldDB" id="A0A1M5R7E7"/>
<protein>
    <recommendedName>
        <fullName evidence="3">Tetratricopeptide repeat-containing protein</fullName>
    </recommendedName>
</protein>
<dbReference type="InterPro" id="IPR011990">
    <property type="entry name" value="TPR-like_helical_dom_sf"/>
</dbReference>
<evidence type="ECO:0008006" key="3">
    <source>
        <dbReference type="Google" id="ProtNLM"/>
    </source>
</evidence>
<organism evidence="1 2">
    <name type="scientific">Bradyrhizobium erythrophlei</name>
    <dbReference type="NCBI Taxonomy" id="1437360"/>
    <lineage>
        <taxon>Bacteria</taxon>
        <taxon>Pseudomonadati</taxon>
        <taxon>Pseudomonadota</taxon>
        <taxon>Alphaproteobacteria</taxon>
        <taxon>Hyphomicrobiales</taxon>
        <taxon>Nitrobacteraceae</taxon>
        <taxon>Bradyrhizobium</taxon>
    </lineage>
</organism>
<dbReference type="EMBL" id="LT670817">
    <property type="protein sequence ID" value="SHH22277.1"/>
    <property type="molecule type" value="Genomic_DNA"/>
</dbReference>
<evidence type="ECO:0000313" key="2">
    <source>
        <dbReference type="Proteomes" id="UP000189796"/>
    </source>
</evidence>
<sequence length="571" mass="64528">MDRFNLGSHTRIISTGSPEAQRWFNLGLNWCFAFNKSEGVKCFRKALEFDRECVMAHWGIAYGCGPFYNMTWRDHSEEEANAATGIAYEHIQIARALTHRATVLENWLVESLACRVQRPHSVPPEEFDRWDDDYAAELRRVYHQHRDDHDVVVLFVEALIMRTPRRLWNVKTGLAARNSDVIEALEVCERAIDAAERQGKNKHPALFHLHIHILEMSNEPERAETSAVALATMCPDAGHMNHMPGHVYVLCGQYRKAQIASEKAIAANDKYLAYAGALTPYTTACAHDLLLMMHASMFMGRFGDSIAAANKLRGMLTKEVLGVKGRPKFSTSLEGYYSMSGHVLVRFGRWQEIIDTPLPDDPELYLVSTAMHHYAKGIAHASLKRFDAADRERKLFHDSLRRIPPDRKVFNNSAQSILAVGEKMLDGELEYHKGNHEVGYARLREAVDRDDNLEYIEPWAWMHPPRHALAALLAEQGHYGEAEAVCRDDLGLSGRIQRCARHPDNVWALHGLAECLQRRCEVEELADVQRRLAPAMALADVPIMSSCMCRTAVRIEKSGCCCAGGMDATDR</sequence>
<reference evidence="1 2" key="1">
    <citation type="submission" date="2016-11" db="EMBL/GenBank/DDBJ databases">
        <authorList>
            <person name="Jaros S."/>
            <person name="Januszkiewicz K."/>
            <person name="Wedrychowicz H."/>
        </authorList>
    </citation>
    <scope>NUCLEOTIDE SEQUENCE [LARGE SCALE GENOMIC DNA]</scope>
    <source>
        <strain evidence="1 2">GAS138</strain>
    </source>
</reference>
<dbReference type="PANTHER" id="PTHR45588:SF1">
    <property type="entry name" value="WW DOMAIN-CONTAINING PROTEIN"/>
    <property type="match status" value="1"/>
</dbReference>
<dbReference type="OrthoDB" id="9778494at2"/>
<accession>A0A1M5R7E7</accession>
<evidence type="ECO:0000313" key="1">
    <source>
        <dbReference type="EMBL" id="SHH22277.1"/>
    </source>
</evidence>
<proteinExistence type="predicted"/>
<dbReference type="Proteomes" id="UP000189796">
    <property type="component" value="Chromosome I"/>
</dbReference>
<gene>
    <name evidence="1" type="ORF">SAMN05443248_4114</name>
</gene>
<dbReference type="PANTHER" id="PTHR45588">
    <property type="entry name" value="TPR DOMAIN-CONTAINING PROTEIN"/>
    <property type="match status" value="1"/>
</dbReference>
<dbReference type="Gene3D" id="1.25.40.10">
    <property type="entry name" value="Tetratricopeptide repeat domain"/>
    <property type="match status" value="2"/>
</dbReference>